<organism evidence="7 8">
    <name type="scientific">Arsukibacterium tuosuense</name>
    <dbReference type="NCBI Taxonomy" id="1323745"/>
    <lineage>
        <taxon>Bacteria</taxon>
        <taxon>Pseudomonadati</taxon>
        <taxon>Pseudomonadota</taxon>
        <taxon>Gammaproteobacteria</taxon>
        <taxon>Chromatiales</taxon>
        <taxon>Chromatiaceae</taxon>
        <taxon>Arsukibacterium</taxon>
    </lineage>
</organism>
<evidence type="ECO:0000256" key="6">
    <source>
        <dbReference type="SAM" id="Phobius"/>
    </source>
</evidence>
<feature type="transmembrane region" description="Helical" evidence="6">
    <location>
        <begin position="153"/>
        <end position="173"/>
    </location>
</feature>
<feature type="transmembrane region" description="Helical" evidence="6">
    <location>
        <begin position="332"/>
        <end position="354"/>
    </location>
</feature>
<evidence type="ECO:0000256" key="1">
    <source>
        <dbReference type="ARBA" id="ARBA00004651"/>
    </source>
</evidence>
<name>A0A285IW14_9GAMM</name>
<evidence type="ECO:0000256" key="2">
    <source>
        <dbReference type="ARBA" id="ARBA00022475"/>
    </source>
</evidence>
<accession>A0A285IW14</accession>
<feature type="transmembrane region" description="Helical" evidence="6">
    <location>
        <begin position="179"/>
        <end position="202"/>
    </location>
</feature>
<dbReference type="Pfam" id="PF01943">
    <property type="entry name" value="Polysacc_synt"/>
    <property type="match status" value="1"/>
</dbReference>
<keyword evidence="3 6" id="KW-0812">Transmembrane</keyword>
<dbReference type="Proteomes" id="UP000219353">
    <property type="component" value="Unassembled WGS sequence"/>
</dbReference>
<dbReference type="PANTHER" id="PTHR30250">
    <property type="entry name" value="PST FAMILY PREDICTED COLANIC ACID TRANSPORTER"/>
    <property type="match status" value="1"/>
</dbReference>
<keyword evidence="5 6" id="KW-0472">Membrane</keyword>
<dbReference type="PANTHER" id="PTHR30250:SF11">
    <property type="entry name" value="O-ANTIGEN TRANSPORTER-RELATED"/>
    <property type="match status" value="1"/>
</dbReference>
<feature type="transmembrane region" description="Helical" evidence="6">
    <location>
        <begin position="242"/>
        <end position="260"/>
    </location>
</feature>
<dbReference type="EMBL" id="OBEB01000003">
    <property type="protein sequence ID" value="SNY51867.1"/>
    <property type="molecule type" value="Genomic_DNA"/>
</dbReference>
<keyword evidence="2" id="KW-1003">Cell membrane</keyword>
<sequence>MNWRKLMSGSESRRLLSNFMSLSSLRGLEMLLPLITLPYLVRVLGLEKYGMLAFALSLATYSSAFIQYGFNVTAVRELARARDDHHRLSQIVSVVLTISVSFAILALFILSVLTISVERFNLEFWLYTFSFMFIVSQALFPVWFFQGMAEMKYMAMVNVVSKIVAVCGILFFVKNEQQYVLVPLINFSCSFIALLIALRLIFKRFNITYSRPKSSEICATLRTGSDAFISQLAPSLYNNSSIFMLGLFTNPAVVGIYVAATRVIEVFSVLGNILSATFLPYLARKTAAIPRFNKLMLCSGLVLTLLCMLSSEIVAMLLFSADNLIVATYIRYLAPGIVALFAISAFGTNSLMLLGQDRIVRNGALYVSVLFFFIALVIVPALGIIGSCLTIVGARVSMALYYSYFYRKYAN</sequence>
<proteinExistence type="predicted"/>
<feature type="transmembrane region" description="Helical" evidence="6">
    <location>
        <begin position="124"/>
        <end position="146"/>
    </location>
</feature>
<keyword evidence="4 6" id="KW-1133">Transmembrane helix</keyword>
<comment type="subcellular location">
    <subcellularLocation>
        <location evidence="1">Cell membrane</location>
        <topology evidence="1">Multi-pass membrane protein</topology>
    </subcellularLocation>
</comment>
<feature type="transmembrane region" description="Helical" evidence="6">
    <location>
        <begin position="295"/>
        <end position="320"/>
    </location>
</feature>
<dbReference type="AlphaFoldDB" id="A0A285IW14"/>
<feature type="transmembrane region" description="Helical" evidence="6">
    <location>
        <begin position="91"/>
        <end position="112"/>
    </location>
</feature>
<evidence type="ECO:0000313" key="8">
    <source>
        <dbReference type="Proteomes" id="UP000219353"/>
    </source>
</evidence>
<evidence type="ECO:0000256" key="3">
    <source>
        <dbReference type="ARBA" id="ARBA00022692"/>
    </source>
</evidence>
<feature type="transmembrane region" description="Helical" evidence="6">
    <location>
        <begin position="266"/>
        <end position="283"/>
    </location>
</feature>
<feature type="transmembrane region" description="Helical" evidence="6">
    <location>
        <begin position="366"/>
        <end position="392"/>
    </location>
</feature>
<evidence type="ECO:0000313" key="7">
    <source>
        <dbReference type="EMBL" id="SNY51867.1"/>
    </source>
</evidence>
<keyword evidence="8" id="KW-1185">Reference proteome</keyword>
<evidence type="ECO:0000256" key="4">
    <source>
        <dbReference type="ARBA" id="ARBA00022989"/>
    </source>
</evidence>
<feature type="transmembrane region" description="Helical" evidence="6">
    <location>
        <begin position="51"/>
        <end position="70"/>
    </location>
</feature>
<protein>
    <submittedName>
        <fullName evidence="7">Polysaccharide transporter, PST family</fullName>
    </submittedName>
</protein>
<evidence type="ECO:0000256" key="5">
    <source>
        <dbReference type="ARBA" id="ARBA00023136"/>
    </source>
</evidence>
<gene>
    <name evidence="7" type="ORF">SAMN06297280_2009</name>
</gene>
<dbReference type="InterPro" id="IPR002797">
    <property type="entry name" value="Polysacc_synth"/>
</dbReference>
<reference evidence="8" key="1">
    <citation type="submission" date="2017-09" db="EMBL/GenBank/DDBJ databases">
        <authorList>
            <person name="Varghese N."/>
            <person name="Submissions S."/>
        </authorList>
    </citation>
    <scope>NUCLEOTIDE SEQUENCE [LARGE SCALE GENOMIC DNA]</scope>
    <source>
        <strain evidence="8">CGMCC 1.12461</strain>
    </source>
</reference>
<dbReference type="InterPro" id="IPR050833">
    <property type="entry name" value="Poly_Biosynth_Transport"/>
</dbReference>
<dbReference type="GO" id="GO:0005886">
    <property type="term" value="C:plasma membrane"/>
    <property type="evidence" value="ECO:0007669"/>
    <property type="project" value="UniProtKB-SubCell"/>
</dbReference>